<feature type="domain" description="GTPase-associated protein 1 N-terminal" evidence="2">
    <location>
        <begin position="4"/>
        <end position="129"/>
    </location>
</feature>
<dbReference type="Proteomes" id="UP000249451">
    <property type="component" value="Unassembled WGS sequence"/>
</dbReference>
<dbReference type="EMBL" id="QFNY01000174">
    <property type="protein sequence ID" value="PZO99752.1"/>
    <property type="molecule type" value="Genomic_DNA"/>
</dbReference>
<evidence type="ECO:0000259" key="2">
    <source>
        <dbReference type="Pfam" id="PF20013"/>
    </source>
</evidence>
<dbReference type="AlphaFoldDB" id="A0A2W5B1X5"/>
<feature type="compositionally biased region" description="Basic and acidic residues" evidence="1">
    <location>
        <begin position="298"/>
        <end position="313"/>
    </location>
</feature>
<gene>
    <name evidence="3" type="ORF">DI609_07660</name>
</gene>
<protein>
    <recommendedName>
        <fullName evidence="2">GTPase-associated protein 1 N-terminal domain-containing protein</fullName>
    </recommendedName>
</protein>
<evidence type="ECO:0000256" key="1">
    <source>
        <dbReference type="SAM" id="MobiDB-lite"/>
    </source>
</evidence>
<organism evidence="3 4">
    <name type="scientific">Corynebacterium urealyticum</name>
    <dbReference type="NCBI Taxonomy" id="43771"/>
    <lineage>
        <taxon>Bacteria</taxon>
        <taxon>Bacillati</taxon>
        <taxon>Actinomycetota</taxon>
        <taxon>Actinomycetes</taxon>
        <taxon>Mycobacteriales</taxon>
        <taxon>Corynebacteriaceae</taxon>
        <taxon>Corynebacterium</taxon>
    </lineage>
</organism>
<proteinExistence type="predicted"/>
<feature type="compositionally biased region" description="Basic and acidic residues" evidence="1">
    <location>
        <begin position="415"/>
        <end position="426"/>
    </location>
</feature>
<accession>A0A2W5B1X5</accession>
<feature type="region of interest" description="Disordered" evidence="1">
    <location>
        <begin position="564"/>
        <end position="613"/>
    </location>
</feature>
<evidence type="ECO:0000313" key="3">
    <source>
        <dbReference type="EMBL" id="PZO99752.1"/>
    </source>
</evidence>
<feature type="region of interest" description="Disordered" evidence="1">
    <location>
        <begin position="282"/>
        <end position="434"/>
    </location>
</feature>
<feature type="compositionally biased region" description="Polar residues" evidence="1">
    <location>
        <begin position="348"/>
        <end position="365"/>
    </location>
</feature>
<sequence length="613" mass="65223">MGGAFSYASFSRSNGRAGGWGVGSKAGDITREELSELISYVPTTLNNGKNIPDFPSDQQRAELVRRTAVFALTPEADKWVTMVSVPAGLDATGRGGNVFTYTAITRTGTPPAPSAVLYSSDIPTPFSIYEVDKVQIPAEIKARGPLTSDVLLDEFLDGEFRQPDRLPPAFRSVTPNPDSAFNRELVSAMATVLDSSNGFVILVAPDNQAALWVAATAREAGDDGFGFSTFERAAAINEFPLSTSTMIVVPPSEKGRLADTAISGNPVVFAVDEAIPDVSGFQRSSAEEAPETAAQDAQVEHGAEPEHDSHESLDSAENSAAAHNVWAEDASPFGAPVSGNSPFAAAPASSTELPTGSTEKGNESTIGMPVSAAHDNPFADPSPVQSAAEESPAPEHTDAAQDSPFASFPASAPEGADKGADKHVDPSEQQVPSAACNAVVPGLSNDEWQMLTDFDPHWWAEYLDTHRGRSIQLAYLDKSSLEGGLDKRLMSAVLASWVYYFPPEYSLLAADALDQWQPADIEQIINLTATGFALTIRNDPGNRHAGERVARVLDAVGYKLDEFTQHQQQQHIPPQPTAGQTPPTAPNQFTEPGRQHSGFGHFGRGRGNGFHGR</sequence>
<dbReference type="InterPro" id="IPR045402">
    <property type="entry name" value="GAP1-N2"/>
</dbReference>
<reference evidence="3 4" key="1">
    <citation type="submission" date="2017-11" db="EMBL/GenBank/DDBJ databases">
        <title>Infants hospitalized years apart are colonized by the same room-sourced microbial strains.</title>
        <authorList>
            <person name="Brooks B."/>
            <person name="Olm M.R."/>
            <person name="Firek B.A."/>
            <person name="Baker R."/>
            <person name="Thomas B.C."/>
            <person name="Morowitz M.J."/>
            <person name="Banfield J.F."/>
        </authorList>
    </citation>
    <scope>NUCLEOTIDE SEQUENCE [LARGE SCALE GENOMIC DNA]</scope>
    <source>
        <strain evidence="3">S2_012_000_R3_87</strain>
    </source>
</reference>
<dbReference type="Pfam" id="PF20013">
    <property type="entry name" value="GAP1-N2"/>
    <property type="match status" value="1"/>
</dbReference>
<feature type="compositionally biased region" description="Gly residues" evidence="1">
    <location>
        <begin position="600"/>
        <end position="613"/>
    </location>
</feature>
<evidence type="ECO:0000313" key="4">
    <source>
        <dbReference type="Proteomes" id="UP000249451"/>
    </source>
</evidence>
<comment type="caution">
    <text evidence="3">The sequence shown here is derived from an EMBL/GenBank/DDBJ whole genome shotgun (WGS) entry which is preliminary data.</text>
</comment>
<feature type="compositionally biased region" description="Low complexity" evidence="1">
    <location>
        <begin position="565"/>
        <end position="582"/>
    </location>
</feature>
<name>A0A2W5B1X5_9CORY</name>